<organism evidence="2 3">
    <name type="scientific">Funneliformis mosseae</name>
    <name type="common">Endomycorrhizal fungus</name>
    <name type="synonym">Glomus mosseae</name>
    <dbReference type="NCBI Taxonomy" id="27381"/>
    <lineage>
        <taxon>Eukaryota</taxon>
        <taxon>Fungi</taxon>
        <taxon>Fungi incertae sedis</taxon>
        <taxon>Mucoromycota</taxon>
        <taxon>Glomeromycotina</taxon>
        <taxon>Glomeromycetes</taxon>
        <taxon>Glomerales</taxon>
        <taxon>Glomeraceae</taxon>
        <taxon>Funneliformis</taxon>
    </lineage>
</organism>
<dbReference type="PANTHER" id="PTHR36168">
    <property type="entry name" value="CHROMOSOME 1, WHOLE GENOME SHOTGUN SEQUENCE"/>
    <property type="match status" value="1"/>
</dbReference>
<dbReference type="AlphaFoldDB" id="A0A9N9HL86"/>
<gene>
    <name evidence="2" type="ORF">FMOSSE_LOCUS13203</name>
</gene>
<reference evidence="2" key="1">
    <citation type="submission" date="2021-06" db="EMBL/GenBank/DDBJ databases">
        <authorList>
            <person name="Kallberg Y."/>
            <person name="Tangrot J."/>
            <person name="Rosling A."/>
        </authorList>
    </citation>
    <scope>NUCLEOTIDE SEQUENCE</scope>
    <source>
        <strain evidence="2">87-6 pot B 2015</strain>
    </source>
</reference>
<dbReference type="PANTHER" id="PTHR36168:SF1">
    <property type="entry name" value="ORC1-LIKE AAA ATPASE DOMAIN-CONTAINING PROTEIN"/>
    <property type="match status" value="1"/>
</dbReference>
<dbReference type="EMBL" id="CAJVPP010007403">
    <property type="protein sequence ID" value="CAG8688178.1"/>
    <property type="molecule type" value="Genomic_DNA"/>
</dbReference>
<dbReference type="InterPro" id="IPR027417">
    <property type="entry name" value="P-loop_NTPase"/>
</dbReference>
<evidence type="ECO:0000313" key="2">
    <source>
        <dbReference type="EMBL" id="CAG8688178.1"/>
    </source>
</evidence>
<dbReference type="Gene3D" id="3.40.50.300">
    <property type="entry name" value="P-loop containing nucleotide triphosphate hydrolases"/>
    <property type="match status" value="1"/>
</dbReference>
<feature type="domain" description="AAA+ ATPase" evidence="1">
    <location>
        <begin position="179"/>
        <end position="351"/>
    </location>
</feature>
<evidence type="ECO:0000259" key="1">
    <source>
        <dbReference type="SMART" id="SM00382"/>
    </source>
</evidence>
<dbReference type="SUPFAM" id="SSF52540">
    <property type="entry name" value="P-loop containing nucleoside triphosphate hydrolases"/>
    <property type="match status" value="1"/>
</dbReference>
<comment type="caution">
    <text evidence="2">The sequence shown here is derived from an EMBL/GenBank/DDBJ whole genome shotgun (WGS) entry which is preliminary data.</text>
</comment>
<accession>A0A9N9HL86</accession>
<dbReference type="Pfam" id="PF01637">
    <property type="entry name" value="ATPase_2"/>
    <property type="match status" value="1"/>
</dbReference>
<dbReference type="Proteomes" id="UP000789375">
    <property type="component" value="Unassembled WGS sequence"/>
</dbReference>
<name>A0A9N9HL86_FUNMO</name>
<dbReference type="SMART" id="SM00382">
    <property type="entry name" value="AAA"/>
    <property type="match status" value="1"/>
</dbReference>
<evidence type="ECO:0000313" key="3">
    <source>
        <dbReference type="Proteomes" id="UP000789375"/>
    </source>
</evidence>
<keyword evidence="3" id="KW-1185">Reference proteome</keyword>
<dbReference type="GO" id="GO:0005524">
    <property type="term" value="F:ATP binding"/>
    <property type="evidence" value="ECO:0007669"/>
    <property type="project" value="InterPro"/>
</dbReference>
<dbReference type="InterPro" id="IPR003593">
    <property type="entry name" value="AAA+_ATPase"/>
</dbReference>
<protein>
    <submittedName>
        <fullName evidence="2">11009_t:CDS:1</fullName>
    </submittedName>
</protein>
<dbReference type="InterPro" id="IPR011579">
    <property type="entry name" value="ATPase_dom"/>
</dbReference>
<sequence>MSSSKITLFRRTVLPTHFVTRRVRCLQSPGLMLRNSRPYLFHSSSSKNFTNIKNAETSKSEAVIQEGSNAPEKKLASSLKELVQKKFTGISKKLNPDTPPSGKNIWNFIRDNWKQVLGAGILADFLFALAMNKFSEYRVNSALKNGTRPKSKVLEDEFVPRPQISEILKKIFQPNEHQSYYHVVCGEHGTGKTTLTRMEAKNVGKGVIYVDIPSDFENLGEAFGKAINLSFFEDISITTLLMRKFFSGMGVTSESAISLYQWRRVMKIFRHASEVYKKKYHKPPIIIYDNISRIVKENPKILDILQDDAKDNADDRAYIAVFVSSEGSVTRRMETRSAWSRAEKPVMEIGDLSEKESKDYLIKRCTIKEEKKGKFIRTECKINDEQVNELYKLVGGRAVDLKAVANKFLAGHSLEVIKQQVLTEVEKKFQSAQLLPNDPHYEVGKCIISDLLEYKEISFLTFKKYFNKIDELNEVLGSNIFAYHPKKNTVTFQSQSVEYYIQKNSDIFVKEKSIK</sequence>
<proteinExistence type="predicted"/>